<comment type="caution">
    <text evidence="2">The sequence shown here is derived from an EMBL/GenBank/DDBJ whole genome shotgun (WGS) entry which is preliminary data.</text>
</comment>
<dbReference type="CDD" id="cd01300">
    <property type="entry name" value="YtcJ_like"/>
    <property type="match status" value="1"/>
</dbReference>
<name>A0A1V9Z1X2_ACHHY</name>
<sequence>MLVENGRIWQWAAPPDGATVATPREPRGYANWMTVDEKEGRITAIGTGDVPEFVRRQHSPETTVDLQGKLVLPGLQDSHIHVYLIGEVAHYVDLRGTSSFEELKARVVAHAAKHPDIEWIVGFGWEQDKLSANARYPSRLDLDEILPNRPVYLWRACWHIAVVNSKALEIAGLDWNAISDAWTNVPGGVVDMDGNGMPTGVLRETAVSLVQKFIQEQSDDLRKKYLQRGLQTCLEFGLTAVHTNDHNAWYLYQELQAAGLVPIRVYLTPDQNEIGRSTEKQLPRPNTKDGLLSCDRVKIFSDGSLGAETAALREPYRDTTNRGVLMESDQSMRDKIRVAHAAGYRLEVHAIGDRAAAQVLSAMEAAGLSPEDRPILTHCQILGPDLLPVMARLGVIGDIQPSFVITDASFAEKRLPTNVVPYAYCWKRMQAAGIVCAGGSDAPIETSNPFQGLYDALYRAAPGTTNFLDAPEQRLSFPEALQLYTLNGAFAAKEEHQLGQLDVGFLADFVVLNHDVVADAIKLLAPDILHSVFVHGRKRHDGGTAPKLPVAPGLPGRNGKIRICRCCR</sequence>
<dbReference type="InterPro" id="IPR013108">
    <property type="entry name" value="Amidohydro_3"/>
</dbReference>
<dbReference type="AlphaFoldDB" id="A0A1V9Z1X2"/>
<dbReference type="SUPFAM" id="SSF51556">
    <property type="entry name" value="Metallo-dependent hydrolases"/>
    <property type="match status" value="1"/>
</dbReference>
<dbReference type="Proteomes" id="UP000243579">
    <property type="component" value="Unassembled WGS sequence"/>
</dbReference>
<dbReference type="PANTHER" id="PTHR22642:SF2">
    <property type="entry name" value="PROTEIN LONG AFTER FAR-RED 3"/>
    <property type="match status" value="1"/>
</dbReference>
<dbReference type="EMBL" id="JNBR01000484">
    <property type="protein sequence ID" value="OQR92014.1"/>
    <property type="molecule type" value="Genomic_DNA"/>
</dbReference>
<dbReference type="InterPro" id="IPR011059">
    <property type="entry name" value="Metal-dep_hydrolase_composite"/>
</dbReference>
<organism evidence="2 3">
    <name type="scientific">Achlya hypogyna</name>
    <name type="common">Oomycete</name>
    <name type="synonym">Protoachlya hypogyna</name>
    <dbReference type="NCBI Taxonomy" id="1202772"/>
    <lineage>
        <taxon>Eukaryota</taxon>
        <taxon>Sar</taxon>
        <taxon>Stramenopiles</taxon>
        <taxon>Oomycota</taxon>
        <taxon>Saprolegniomycetes</taxon>
        <taxon>Saprolegniales</taxon>
        <taxon>Achlyaceae</taxon>
        <taxon>Achlya</taxon>
    </lineage>
</organism>
<dbReference type="SUPFAM" id="SSF51338">
    <property type="entry name" value="Composite domain of metallo-dependent hydrolases"/>
    <property type="match status" value="1"/>
</dbReference>
<feature type="domain" description="Amidohydrolase 3" evidence="1">
    <location>
        <begin position="63"/>
        <end position="528"/>
    </location>
</feature>
<protein>
    <recommendedName>
        <fullName evidence="1">Amidohydrolase 3 domain-containing protein</fullName>
    </recommendedName>
</protein>
<dbReference type="STRING" id="1202772.A0A1V9Z1X2"/>
<evidence type="ECO:0000313" key="3">
    <source>
        <dbReference type="Proteomes" id="UP000243579"/>
    </source>
</evidence>
<dbReference type="PANTHER" id="PTHR22642">
    <property type="entry name" value="IMIDAZOLONEPROPIONASE"/>
    <property type="match status" value="1"/>
</dbReference>
<dbReference type="Gene3D" id="2.30.40.10">
    <property type="entry name" value="Urease, subunit C, domain 1"/>
    <property type="match status" value="1"/>
</dbReference>
<accession>A0A1V9Z1X2</accession>
<keyword evidence="3" id="KW-1185">Reference proteome</keyword>
<dbReference type="Pfam" id="PF07969">
    <property type="entry name" value="Amidohydro_3"/>
    <property type="match status" value="1"/>
</dbReference>
<dbReference type="Gene3D" id="3.10.310.70">
    <property type="match status" value="1"/>
</dbReference>
<gene>
    <name evidence="2" type="ORF">ACHHYP_04127</name>
</gene>
<dbReference type="GO" id="GO:0016810">
    <property type="term" value="F:hydrolase activity, acting on carbon-nitrogen (but not peptide) bonds"/>
    <property type="evidence" value="ECO:0007669"/>
    <property type="project" value="InterPro"/>
</dbReference>
<dbReference type="Gene3D" id="3.20.20.140">
    <property type="entry name" value="Metal-dependent hydrolases"/>
    <property type="match status" value="1"/>
</dbReference>
<evidence type="ECO:0000259" key="1">
    <source>
        <dbReference type="Pfam" id="PF07969"/>
    </source>
</evidence>
<evidence type="ECO:0000313" key="2">
    <source>
        <dbReference type="EMBL" id="OQR92014.1"/>
    </source>
</evidence>
<reference evidence="2 3" key="1">
    <citation type="journal article" date="2014" name="Genome Biol. Evol.">
        <title>The secreted proteins of Achlya hypogyna and Thraustotheca clavata identify the ancestral oomycete secretome and reveal gene acquisitions by horizontal gene transfer.</title>
        <authorList>
            <person name="Misner I."/>
            <person name="Blouin N."/>
            <person name="Leonard G."/>
            <person name="Richards T.A."/>
            <person name="Lane C.E."/>
        </authorList>
    </citation>
    <scope>NUCLEOTIDE SEQUENCE [LARGE SCALE GENOMIC DNA]</scope>
    <source>
        <strain evidence="2 3">ATCC 48635</strain>
    </source>
</reference>
<proteinExistence type="predicted"/>
<dbReference type="InterPro" id="IPR033932">
    <property type="entry name" value="YtcJ-like"/>
</dbReference>
<dbReference type="InterPro" id="IPR032466">
    <property type="entry name" value="Metal_Hydrolase"/>
</dbReference>
<dbReference type="OrthoDB" id="3501663at2759"/>